<evidence type="ECO:0000256" key="1">
    <source>
        <dbReference type="SAM" id="MobiDB-lite"/>
    </source>
</evidence>
<reference evidence="4" key="1">
    <citation type="journal article" date="2017" name="Nat. Commun.">
        <title>The asparagus genome sheds light on the origin and evolution of a young Y chromosome.</title>
        <authorList>
            <person name="Harkess A."/>
            <person name="Zhou J."/>
            <person name="Xu C."/>
            <person name="Bowers J.E."/>
            <person name="Van der Hulst R."/>
            <person name="Ayyampalayam S."/>
            <person name="Mercati F."/>
            <person name="Riccardi P."/>
            <person name="McKain M.R."/>
            <person name="Kakrana A."/>
            <person name="Tang H."/>
            <person name="Ray J."/>
            <person name="Groenendijk J."/>
            <person name="Arikit S."/>
            <person name="Mathioni S.M."/>
            <person name="Nakano M."/>
            <person name="Shan H."/>
            <person name="Telgmann-Rauber A."/>
            <person name="Kanno A."/>
            <person name="Yue Z."/>
            <person name="Chen H."/>
            <person name="Li W."/>
            <person name="Chen Y."/>
            <person name="Xu X."/>
            <person name="Zhang Y."/>
            <person name="Luo S."/>
            <person name="Chen H."/>
            <person name="Gao J."/>
            <person name="Mao Z."/>
            <person name="Pires J.C."/>
            <person name="Luo M."/>
            <person name="Kudrna D."/>
            <person name="Wing R.A."/>
            <person name="Meyers B.C."/>
            <person name="Yi K."/>
            <person name="Kong H."/>
            <person name="Lavrijsen P."/>
            <person name="Sunseri F."/>
            <person name="Falavigna A."/>
            <person name="Ye Y."/>
            <person name="Leebens-Mack J.H."/>
            <person name="Chen G."/>
        </authorList>
    </citation>
    <scope>NUCLEOTIDE SEQUENCE [LARGE SCALE GENOMIC DNA]</scope>
    <source>
        <strain evidence="4">cv. DH0086</strain>
    </source>
</reference>
<dbReference type="EMBL" id="CM007387">
    <property type="protein sequence ID" value="ONK62416.1"/>
    <property type="molecule type" value="Genomic_DNA"/>
</dbReference>
<dbReference type="PANTHER" id="PTHR42851:SF4">
    <property type="entry name" value="PWWP DOMAIN-CONTAINING PROTEIN"/>
    <property type="match status" value="1"/>
</dbReference>
<dbReference type="PROSITE" id="PS50812">
    <property type="entry name" value="PWWP"/>
    <property type="match status" value="1"/>
</dbReference>
<evidence type="ECO:0000313" key="4">
    <source>
        <dbReference type="Proteomes" id="UP000243459"/>
    </source>
</evidence>
<dbReference type="InterPro" id="IPR000313">
    <property type="entry name" value="PWWP_dom"/>
</dbReference>
<dbReference type="InterPro" id="IPR017956">
    <property type="entry name" value="AT_hook_DNA-bd_motif"/>
</dbReference>
<feature type="region of interest" description="Disordered" evidence="1">
    <location>
        <begin position="325"/>
        <end position="477"/>
    </location>
</feature>
<dbReference type="OMA" id="EDRCDEE"/>
<dbReference type="Gramene" id="ONK62416">
    <property type="protein sequence ID" value="ONK62416"/>
    <property type="gene ID" value="A4U43_C07F3640"/>
</dbReference>
<dbReference type="InterPro" id="IPR053063">
    <property type="entry name" value="PWWP_domain_containing_PDP"/>
</dbReference>
<feature type="compositionally biased region" description="Basic and acidic residues" evidence="1">
    <location>
        <begin position="70"/>
        <end position="85"/>
    </location>
</feature>
<name>A0A5P1E937_ASPOF</name>
<feature type="domain" description="PWWP" evidence="2">
    <location>
        <begin position="110"/>
        <end position="171"/>
    </location>
</feature>
<evidence type="ECO:0000259" key="2">
    <source>
        <dbReference type="PROSITE" id="PS50812"/>
    </source>
</evidence>
<feature type="region of interest" description="Disordered" evidence="1">
    <location>
        <begin position="583"/>
        <end position="619"/>
    </location>
</feature>
<gene>
    <name evidence="3" type="ORF">A4U43_C07F3640</name>
</gene>
<feature type="compositionally biased region" description="Basic and acidic residues" evidence="1">
    <location>
        <begin position="387"/>
        <end position="399"/>
    </location>
</feature>
<feature type="compositionally biased region" description="Basic and acidic residues" evidence="1">
    <location>
        <begin position="346"/>
        <end position="362"/>
    </location>
</feature>
<feature type="compositionally biased region" description="Basic residues" evidence="1">
    <location>
        <begin position="594"/>
        <end position="604"/>
    </location>
</feature>
<evidence type="ECO:0000313" key="3">
    <source>
        <dbReference type="EMBL" id="ONK62416.1"/>
    </source>
</evidence>
<feature type="compositionally biased region" description="Basic residues" evidence="1">
    <location>
        <begin position="642"/>
        <end position="657"/>
    </location>
</feature>
<dbReference type="CDD" id="cd05162">
    <property type="entry name" value="PWWP"/>
    <property type="match status" value="1"/>
</dbReference>
<feature type="compositionally biased region" description="Polar residues" evidence="1">
    <location>
        <begin position="402"/>
        <end position="413"/>
    </location>
</feature>
<dbReference type="PRINTS" id="PR00929">
    <property type="entry name" value="ATHOOK"/>
</dbReference>
<organism evidence="3 4">
    <name type="scientific">Asparagus officinalis</name>
    <name type="common">Garden asparagus</name>
    <dbReference type="NCBI Taxonomy" id="4686"/>
    <lineage>
        <taxon>Eukaryota</taxon>
        <taxon>Viridiplantae</taxon>
        <taxon>Streptophyta</taxon>
        <taxon>Embryophyta</taxon>
        <taxon>Tracheophyta</taxon>
        <taxon>Spermatophyta</taxon>
        <taxon>Magnoliopsida</taxon>
        <taxon>Liliopsida</taxon>
        <taxon>Asparagales</taxon>
        <taxon>Asparagaceae</taxon>
        <taxon>Asparagoideae</taxon>
        <taxon>Asparagus</taxon>
    </lineage>
</organism>
<feature type="compositionally biased region" description="Low complexity" evidence="1">
    <location>
        <begin position="763"/>
        <end position="773"/>
    </location>
</feature>
<feature type="compositionally biased region" description="Polar residues" evidence="1">
    <location>
        <begin position="1"/>
        <end position="13"/>
    </location>
</feature>
<feature type="region of interest" description="Disordered" evidence="1">
    <location>
        <begin position="633"/>
        <end position="665"/>
    </location>
</feature>
<feature type="compositionally biased region" description="Acidic residues" evidence="1">
    <location>
        <begin position="441"/>
        <end position="454"/>
    </location>
</feature>
<dbReference type="SUPFAM" id="SSF63748">
    <property type="entry name" value="Tudor/PWWP/MBT"/>
    <property type="match status" value="1"/>
</dbReference>
<sequence>MASNPELSSNESPVETLEENRPGTDLVDGSPGDASRVQNQDGDGNRAKEEGFVTGDSTEKGGSVVGLGSSKKDGSFEGLETKGRKEADGDLGSVAHYKFSLGEDKTGFFIDDLVWGKVKSHPWWPGQIFDPKYASEMALKRQKKDHFLVAYFGDKSFAWVPESNLKPFQSNFSTMEKQSSMESFSNAVDSIIEEVSRRVELGMACCCLADEIYADLKYKQVENAGILEGTCSSTVDRSWFVNAFQPQSLLECIRVLAQCPFGRFDRLGLTIATAQLKAFYHTKGRAELAAYVSGDGLVENDAEVPISESKVSGKAKASSAPIALAIESGKKTRGRPRKNPIPEDVTEGKSLKKQKKEEDAQRHAVSTPVASTINSGKRRGRPPKNHISKDASEQKKEEYAQLASSAPVASNVESGKRQRRRPSKYQIYEDGTTDQKSSSEEREEDDNYLAEGDEIGSKVKSTRASSRKQMIDSDSVGLGRRKRGKIHKETDSETEILSSTRARSMKVGDRIRRISNQLKGMPGILKSNEKSPRDNVFAAEDYSSPSEMLSQLCLAAADPSEGQDFLSMIISFFTHFRASIASSSFEDQEPVKSTGRKRGRKKKVTSSEPSSSGISGPDYIQDSYWSDIVLQSSPEREPVSKGQKRSHKSQKKGKMKNTRTAGEQEVNGERITRNIVEAVKEETPTALILSFTETDSLPSVAELIKIFSPYGPLREEETEVLRKTSRAKVVFKYRHDAEKAFSSAGKYSVFGPALVSYRLRYTPSPKSSPATSPQGKSDASPSKDGNSKLQGSALLFLFYNIVF</sequence>
<feature type="compositionally biased region" description="Polar residues" evidence="1">
    <location>
        <begin position="774"/>
        <end position="788"/>
    </location>
</feature>
<dbReference type="AlphaFoldDB" id="A0A5P1E937"/>
<dbReference type="SMART" id="SM00293">
    <property type="entry name" value="PWWP"/>
    <property type="match status" value="1"/>
</dbReference>
<dbReference type="Pfam" id="PF00855">
    <property type="entry name" value="PWWP"/>
    <property type="match status" value="1"/>
</dbReference>
<dbReference type="SMART" id="SM00384">
    <property type="entry name" value="AT_hook"/>
    <property type="match status" value="3"/>
</dbReference>
<feature type="region of interest" description="Disordered" evidence="1">
    <location>
        <begin position="1"/>
        <end position="85"/>
    </location>
</feature>
<protein>
    <recommendedName>
        <fullName evidence="2">PWWP domain-containing protein</fullName>
    </recommendedName>
</protein>
<dbReference type="Gene3D" id="2.30.30.140">
    <property type="match status" value="1"/>
</dbReference>
<accession>A0A5P1E937</accession>
<dbReference type="PANTHER" id="PTHR42851">
    <property type="entry name" value="ALDOLASE-RELATED"/>
    <property type="match status" value="1"/>
</dbReference>
<keyword evidence="4" id="KW-1185">Reference proteome</keyword>
<feature type="compositionally biased region" description="Basic residues" evidence="1">
    <location>
        <begin position="376"/>
        <end position="386"/>
    </location>
</feature>
<dbReference type="Proteomes" id="UP000243459">
    <property type="component" value="Chromosome 7"/>
</dbReference>
<proteinExistence type="predicted"/>
<feature type="region of interest" description="Disordered" evidence="1">
    <location>
        <begin position="763"/>
        <end position="788"/>
    </location>
</feature>
<dbReference type="GO" id="GO:0003677">
    <property type="term" value="F:DNA binding"/>
    <property type="evidence" value="ECO:0007669"/>
    <property type="project" value="InterPro"/>
</dbReference>
<feature type="compositionally biased region" description="Low complexity" evidence="1">
    <location>
        <begin position="60"/>
        <end position="69"/>
    </location>
</feature>
<feature type="compositionally biased region" description="Low complexity" evidence="1">
    <location>
        <begin position="606"/>
        <end position="617"/>
    </location>
</feature>